<dbReference type="EMBL" id="FRBI01000005">
    <property type="protein sequence ID" value="SHL63239.1"/>
    <property type="molecule type" value="Genomic_DNA"/>
</dbReference>
<name>A0A1M7C8P4_9ACTN</name>
<keyword evidence="2" id="KW-1185">Reference proteome</keyword>
<dbReference type="STRING" id="310782.SAMN05216499_105163"/>
<evidence type="ECO:0000313" key="1">
    <source>
        <dbReference type="EMBL" id="SHL63239.1"/>
    </source>
</evidence>
<dbReference type="AlphaFoldDB" id="A0A1M7C8P4"/>
<accession>A0A1M7C8P4</accession>
<gene>
    <name evidence="1" type="ORF">SAMN05216499_105163</name>
</gene>
<dbReference type="RefSeq" id="WP_200804388.1">
    <property type="nucleotide sequence ID" value="NZ_FRBI01000005.1"/>
</dbReference>
<dbReference type="Proteomes" id="UP000184111">
    <property type="component" value="Unassembled WGS sequence"/>
</dbReference>
<reference evidence="1 2" key="1">
    <citation type="submission" date="2016-11" db="EMBL/GenBank/DDBJ databases">
        <authorList>
            <person name="Jaros S."/>
            <person name="Januszkiewicz K."/>
            <person name="Wedrychowicz H."/>
        </authorList>
    </citation>
    <scope>NUCLEOTIDE SEQUENCE [LARGE SCALE GENOMIC DNA]</scope>
    <source>
        <strain evidence="1 2">CGMCC 4.2025</strain>
    </source>
</reference>
<protein>
    <recommendedName>
        <fullName evidence="3">HNH endonuclease</fullName>
    </recommendedName>
</protein>
<organism evidence="1 2">
    <name type="scientific">Actinacidiphila paucisporea</name>
    <dbReference type="NCBI Taxonomy" id="310782"/>
    <lineage>
        <taxon>Bacteria</taxon>
        <taxon>Bacillati</taxon>
        <taxon>Actinomycetota</taxon>
        <taxon>Actinomycetes</taxon>
        <taxon>Kitasatosporales</taxon>
        <taxon>Streptomycetaceae</taxon>
        <taxon>Actinacidiphila</taxon>
    </lineage>
</organism>
<sequence length="227" mass="25183">MSDLPSWEDPSLGTMKRAALWLVTVVGEGEVFTKEELRQAFPGVSQVDRRMRDLRDFGWVISTNREDKSLDPVEQRFVKPGIPVWEPGKATRPRGTIAIGAGRRREVISGDGNMCRSCGITPGSVYEGTYEQAQLDIARRDVLRPDGTTKEELVTECQRCRLGARELVVDLAKVLSAVNALPVAERRALAGWAEADERVFSAAERIWGEYRSLPEESRAAVRAALGL</sequence>
<proteinExistence type="predicted"/>
<evidence type="ECO:0008006" key="3">
    <source>
        <dbReference type="Google" id="ProtNLM"/>
    </source>
</evidence>
<evidence type="ECO:0000313" key="2">
    <source>
        <dbReference type="Proteomes" id="UP000184111"/>
    </source>
</evidence>